<feature type="domain" description="Peptidase C14 caspase" evidence="3">
    <location>
        <begin position="34"/>
        <end position="251"/>
    </location>
</feature>
<feature type="chain" id="PRO_5015761308" evidence="2">
    <location>
        <begin position="25"/>
        <end position="724"/>
    </location>
</feature>
<evidence type="ECO:0000313" key="4">
    <source>
        <dbReference type="EMBL" id="PTM61504.1"/>
    </source>
</evidence>
<reference evidence="4 5" key="1">
    <citation type="submission" date="2018-04" db="EMBL/GenBank/DDBJ databases">
        <title>Genomic Encyclopedia of Archaeal and Bacterial Type Strains, Phase II (KMG-II): from individual species to whole genera.</title>
        <authorList>
            <person name="Goeker M."/>
        </authorList>
    </citation>
    <scope>NUCLEOTIDE SEQUENCE [LARGE SCALE GENOMIC DNA]</scope>
    <source>
        <strain evidence="4 5">DSM 25521</strain>
    </source>
</reference>
<dbReference type="PANTHER" id="PTHR22576">
    <property type="entry name" value="MUCOSA ASSOCIATED LYMPHOID TISSUE LYMPHOMA TRANSLOCATION PROTEIN 1/PARACASPASE"/>
    <property type="match status" value="1"/>
</dbReference>
<gene>
    <name evidence="4" type="ORF">C8P69_101173</name>
</gene>
<evidence type="ECO:0000259" key="3">
    <source>
        <dbReference type="Pfam" id="PF00656"/>
    </source>
</evidence>
<protein>
    <submittedName>
        <fullName evidence="4">Putative caspase-like protein</fullName>
    </submittedName>
</protein>
<keyword evidence="5" id="KW-1185">Reference proteome</keyword>
<feature type="compositionally biased region" description="Gly residues" evidence="1">
    <location>
        <begin position="565"/>
        <end position="713"/>
    </location>
</feature>
<dbReference type="GO" id="GO:0004197">
    <property type="term" value="F:cysteine-type endopeptidase activity"/>
    <property type="evidence" value="ECO:0007669"/>
    <property type="project" value="InterPro"/>
</dbReference>
<name>A0A2T4ZHP4_9HYPH</name>
<proteinExistence type="predicted"/>
<comment type="caution">
    <text evidence="4">The sequence shown here is derived from an EMBL/GenBank/DDBJ whole genome shotgun (WGS) entry which is preliminary data.</text>
</comment>
<dbReference type="InterPro" id="IPR011600">
    <property type="entry name" value="Pept_C14_caspase"/>
</dbReference>
<dbReference type="Gene3D" id="3.40.50.1460">
    <property type="match status" value="1"/>
</dbReference>
<feature type="compositionally biased region" description="Gly residues" evidence="1">
    <location>
        <begin position="524"/>
        <end position="552"/>
    </location>
</feature>
<dbReference type="AlphaFoldDB" id="A0A2T4ZHP4"/>
<dbReference type="InterPro" id="IPR029030">
    <property type="entry name" value="Caspase-like_dom_sf"/>
</dbReference>
<feature type="compositionally biased region" description="Gly residues" evidence="1">
    <location>
        <begin position="482"/>
        <end position="497"/>
    </location>
</feature>
<dbReference type="EMBL" id="PZZL01000001">
    <property type="protein sequence ID" value="PTM61504.1"/>
    <property type="molecule type" value="Genomic_DNA"/>
</dbReference>
<dbReference type="GO" id="GO:0006508">
    <property type="term" value="P:proteolysis"/>
    <property type="evidence" value="ECO:0007669"/>
    <property type="project" value="InterPro"/>
</dbReference>
<organism evidence="4 5">
    <name type="scientific">Phreatobacter oligotrophus</name>
    <dbReference type="NCBI Taxonomy" id="1122261"/>
    <lineage>
        <taxon>Bacteria</taxon>
        <taxon>Pseudomonadati</taxon>
        <taxon>Pseudomonadota</taxon>
        <taxon>Alphaproteobacteria</taxon>
        <taxon>Hyphomicrobiales</taxon>
        <taxon>Phreatobacteraceae</taxon>
        <taxon>Phreatobacter</taxon>
    </lineage>
</organism>
<evidence type="ECO:0000256" key="1">
    <source>
        <dbReference type="SAM" id="MobiDB-lite"/>
    </source>
</evidence>
<dbReference type="InterPro" id="IPR052039">
    <property type="entry name" value="Caspase-related_regulators"/>
</dbReference>
<feature type="compositionally biased region" description="Low complexity" evidence="1">
    <location>
        <begin position="498"/>
        <end position="510"/>
    </location>
</feature>
<sequence>MSMIKRWMGLLVLALAVTTGGQVARAQAPAASETRLALVLGIGAYQTNPVPSALNDAGLVARTLRDLGFSTTEGADLPQAELRQAIASFVQQVRDAGPDAVAVVYLSGVGLQHDSDSYLLTTDAVIQRESDVPLAGIRLNDLTRALGAIPSRAKVILLDVSRQHPFADVGPPVRAGLGLLDAGPSMVIASAAAAGAVSAPNEASYGHFASALVEQLASPGLPVDQAVARARLRVHQLTNGRDTPWEVSTLTPPTPVLNAGSEATGSTPPPPPPAAARPMEGLSAQEAYALAVERDTIEGYQAFLRVFPTDPLARRVQRLLAAKREALVWRRTIRTNSPQAYWTYLRSYPRGPHAEEARLRLARLSAPPVPPPAFDVVVYDDIPPPLPQVEVVYVDDYWEPAPPAFYDEVIVAREVWLGPPVAPVYVLPPPPPPVWGVLPVVGVAALVAAPIIINRFVRPPRPPVVLPPPPTFVGRPVGFPGGRPGPGPGFTGPGSGLRPGVVPGGRPLPGSQGGTGLPPNVRPGIGGPGQRPGFVPGQGGPGAGRPGVGGPGPVVRPFPNRPGNQGPGLGTGGPGGRPVVGGPGGRPGVGPGGRPRPDLGGGGGRPRPDFGGGAGRPRPDFGGGGGRPRPNFGGGGGGPRPNFGGGGGGPRPNFGGGGGGPRPNFGGGGGGPRPNFGGGGGGPRPNMGGGGGGPRPNFGGGGGARPSAGGGGARPAPRRPGERR</sequence>
<dbReference type="PANTHER" id="PTHR22576:SF37">
    <property type="entry name" value="MUCOSA-ASSOCIATED LYMPHOID TISSUE LYMPHOMA TRANSLOCATION PROTEIN 1"/>
    <property type="match status" value="1"/>
</dbReference>
<dbReference type="RefSeq" id="WP_170118081.1">
    <property type="nucleotide sequence ID" value="NZ_PZZL01000001.1"/>
</dbReference>
<dbReference type="Proteomes" id="UP000241808">
    <property type="component" value="Unassembled WGS sequence"/>
</dbReference>
<feature type="region of interest" description="Disordered" evidence="1">
    <location>
        <begin position="482"/>
        <end position="724"/>
    </location>
</feature>
<feature type="signal peptide" evidence="2">
    <location>
        <begin position="1"/>
        <end position="24"/>
    </location>
</feature>
<dbReference type="Pfam" id="PF00656">
    <property type="entry name" value="Peptidase_C14"/>
    <property type="match status" value="1"/>
</dbReference>
<feature type="region of interest" description="Disordered" evidence="1">
    <location>
        <begin position="243"/>
        <end position="278"/>
    </location>
</feature>
<evidence type="ECO:0000256" key="2">
    <source>
        <dbReference type="SAM" id="SignalP"/>
    </source>
</evidence>
<dbReference type="SUPFAM" id="SSF52129">
    <property type="entry name" value="Caspase-like"/>
    <property type="match status" value="1"/>
</dbReference>
<accession>A0A2T4ZHP4</accession>
<evidence type="ECO:0000313" key="5">
    <source>
        <dbReference type="Proteomes" id="UP000241808"/>
    </source>
</evidence>
<keyword evidence="2" id="KW-0732">Signal</keyword>